<keyword evidence="6 9" id="KW-1133">Transmembrane helix</keyword>
<comment type="subcellular location">
    <subcellularLocation>
        <location evidence="1">Cell membrane</location>
        <topology evidence="1">Single-pass type I membrane protein</topology>
    </subcellularLocation>
</comment>
<feature type="compositionally biased region" description="Low complexity" evidence="8">
    <location>
        <begin position="322"/>
        <end position="389"/>
    </location>
</feature>
<feature type="region of interest" description="Disordered" evidence="8">
    <location>
        <begin position="449"/>
        <end position="482"/>
    </location>
</feature>
<dbReference type="GO" id="GO:0042302">
    <property type="term" value="F:structural constituent of cuticle"/>
    <property type="evidence" value="ECO:0007669"/>
    <property type="project" value="UniProtKB-KW"/>
</dbReference>
<keyword evidence="4 9" id="KW-0812">Transmembrane</keyword>
<name>A0A811KBL6_9BILA</name>
<dbReference type="PANTHER" id="PTHR22907:SF23">
    <property type="entry name" value="ZP DOMAIN-CONTAINING PROTEIN"/>
    <property type="match status" value="1"/>
</dbReference>
<keyword evidence="7 9" id="KW-0472">Membrane</keyword>
<dbReference type="PROSITE" id="PS51034">
    <property type="entry name" value="ZP_2"/>
    <property type="match status" value="1"/>
</dbReference>
<dbReference type="Proteomes" id="UP000614601">
    <property type="component" value="Unassembled WGS sequence"/>
</dbReference>
<evidence type="ECO:0000256" key="4">
    <source>
        <dbReference type="ARBA" id="ARBA00022692"/>
    </source>
</evidence>
<feature type="transmembrane region" description="Helical" evidence="9">
    <location>
        <begin position="532"/>
        <end position="553"/>
    </location>
</feature>
<evidence type="ECO:0000256" key="2">
    <source>
        <dbReference type="ARBA" id="ARBA00022460"/>
    </source>
</evidence>
<proteinExistence type="predicted"/>
<dbReference type="InterPro" id="IPR056953">
    <property type="entry name" value="CUT_N"/>
</dbReference>
<dbReference type="Pfam" id="PF25301">
    <property type="entry name" value="CUT_C"/>
    <property type="match status" value="1"/>
</dbReference>
<evidence type="ECO:0000313" key="12">
    <source>
        <dbReference type="EMBL" id="CAD5212756.1"/>
    </source>
</evidence>
<dbReference type="GO" id="GO:0005886">
    <property type="term" value="C:plasma membrane"/>
    <property type="evidence" value="ECO:0007669"/>
    <property type="project" value="UniProtKB-SubCell"/>
</dbReference>
<accession>A0A811KBL6</accession>
<keyword evidence="5 10" id="KW-0732">Signal</keyword>
<evidence type="ECO:0000313" key="13">
    <source>
        <dbReference type="Proteomes" id="UP000614601"/>
    </source>
</evidence>
<dbReference type="Pfam" id="PF25057">
    <property type="entry name" value="CUT_N"/>
    <property type="match status" value="1"/>
</dbReference>
<evidence type="ECO:0000256" key="10">
    <source>
        <dbReference type="SAM" id="SignalP"/>
    </source>
</evidence>
<dbReference type="SMART" id="SM00241">
    <property type="entry name" value="ZP"/>
    <property type="match status" value="1"/>
</dbReference>
<dbReference type="InterPro" id="IPR057475">
    <property type="entry name" value="CUT_C"/>
</dbReference>
<feature type="domain" description="ZP" evidence="11">
    <location>
        <begin position="33"/>
        <end position="273"/>
    </location>
</feature>
<feature type="signal peptide" evidence="10">
    <location>
        <begin position="1"/>
        <end position="18"/>
    </location>
</feature>
<feature type="region of interest" description="Disordered" evidence="8">
    <location>
        <begin position="291"/>
        <end position="418"/>
    </location>
</feature>
<feature type="chain" id="PRO_5035594756" description="ZP domain-containing protein" evidence="10">
    <location>
        <begin position="19"/>
        <end position="564"/>
    </location>
</feature>
<reference evidence="12" key="1">
    <citation type="submission" date="2020-09" db="EMBL/GenBank/DDBJ databases">
        <authorList>
            <person name="Kikuchi T."/>
        </authorList>
    </citation>
    <scope>NUCLEOTIDE SEQUENCE</scope>
    <source>
        <strain evidence="12">SH1</strain>
    </source>
</reference>
<evidence type="ECO:0000256" key="3">
    <source>
        <dbReference type="ARBA" id="ARBA00022475"/>
    </source>
</evidence>
<evidence type="ECO:0000256" key="6">
    <source>
        <dbReference type="ARBA" id="ARBA00022989"/>
    </source>
</evidence>
<keyword evidence="13" id="KW-1185">Reference proteome</keyword>
<evidence type="ECO:0000256" key="5">
    <source>
        <dbReference type="ARBA" id="ARBA00022729"/>
    </source>
</evidence>
<keyword evidence="2" id="KW-0193">Cuticle</keyword>
<gene>
    <name evidence="12" type="ORF">BOKJ2_LOCUS4557</name>
</gene>
<sequence>MVTLRIALLSLLLAVVSSDFRYDNEIIGEPEIECGHGVVSFKVKTAKGQASQVFVRGNSENKDCVFHNTGNVTIDLSKCNIRRKREANPTGITYAMTVIVQLHPLFVTKVDRAYNVNCFYMEKKQDVNIEFGVSDITTQSIAQDAAMPQCTYSIHRDSPNGPIIAFSKVGEIIYHKWECPSTMYKMLLTYCKVVDGKGKEYSLQDENGCSTDRYLFPEVTYSDDVTTAVVETAAFIFPDQTNLAFACKIRLCYFGDHCDSITPPRCGADANHREVELNGDALQGNDLSDDQLISSTTSDVDIGTTGSAEDVKSTERAFAGDTEATTFGATSTTTEVPTSTTVVSSSTTEVPRSTSGAPRTTSTTTASTTTHSTTRTSSTTTTKSTTAVTPKGASSTKLFIPADFPRPDALESQEGSGEVDAWMVSDIPEASENRNESHDATAPPVQVLKKNKKRTPHAERPTVDTTTARAASRQQRNATPRPQNLVDMDVTRDITIIDDYINNAESATQAQKQVYRDINETPFGRGVCFSPVALLCGALLLLLLIVSVIFVLFRTRRTTKYYGA</sequence>
<evidence type="ECO:0000256" key="7">
    <source>
        <dbReference type="ARBA" id="ARBA00023136"/>
    </source>
</evidence>
<dbReference type="Proteomes" id="UP000783686">
    <property type="component" value="Unassembled WGS sequence"/>
</dbReference>
<dbReference type="AlphaFoldDB" id="A0A811KBL6"/>
<feature type="compositionally biased region" description="Polar residues" evidence="8">
    <location>
        <begin position="291"/>
        <end position="307"/>
    </location>
</feature>
<organism evidence="12 13">
    <name type="scientific">Bursaphelenchus okinawaensis</name>
    <dbReference type="NCBI Taxonomy" id="465554"/>
    <lineage>
        <taxon>Eukaryota</taxon>
        <taxon>Metazoa</taxon>
        <taxon>Ecdysozoa</taxon>
        <taxon>Nematoda</taxon>
        <taxon>Chromadorea</taxon>
        <taxon>Rhabditida</taxon>
        <taxon>Tylenchina</taxon>
        <taxon>Tylenchomorpha</taxon>
        <taxon>Aphelenchoidea</taxon>
        <taxon>Aphelenchoididae</taxon>
        <taxon>Bursaphelenchus</taxon>
    </lineage>
</organism>
<dbReference type="OrthoDB" id="6139674at2759"/>
<dbReference type="EMBL" id="CAJFCW020000002">
    <property type="protein sequence ID" value="CAG9097492.1"/>
    <property type="molecule type" value="Genomic_DNA"/>
</dbReference>
<protein>
    <recommendedName>
        <fullName evidence="11">ZP domain-containing protein</fullName>
    </recommendedName>
</protein>
<evidence type="ECO:0000259" key="11">
    <source>
        <dbReference type="PROSITE" id="PS51034"/>
    </source>
</evidence>
<feature type="compositionally biased region" description="Polar residues" evidence="8">
    <location>
        <begin position="463"/>
        <end position="482"/>
    </location>
</feature>
<evidence type="ECO:0000256" key="9">
    <source>
        <dbReference type="SAM" id="Phobius"/>
    </source>
</evidence>
<keyword evidence="3" id="KW-1003">Cell membrane</keyword>
<dbReference type="EMBL" id="CAJFDH010000002">
    <property type="protein sequence ID" value="CAD5212756.1"/>
    <property type="molecule type" value="Genomic_DNA"/>
</dbReference>
<comment type="caution">
    <text evidence="12">The sequence shown here is derived from an EMBL/GenBank/DDBJ whole genome shotgun (WGS) entry which is preliminary data.</text>
</comment>
<evidence type="ECO:0000256" key="8">
    <source>
        <dbReference type="SAM" id="MobiDB-lite"/>
    </source>
</evidence>
<evidence type="ECO:0000256" key="1">
    <source>
        <dbReference type="ARBA" id="ARBA00004251"/>
    </source>
</evidence>
<dbReference type="InterPro" id="IPR001507">
    <property type="entry name" value="ZP_dom"/>
</dbReference>
<dbReference type="PANTHER" id="PTHR22907">
    <property type="entry name" value="GH04558P"/>
    <property type="match status" value="1"/>
</dbReference>
<dbReference type="InterPro" id="IPR051962">
    <property type="entry name" value="Cuticlin"/>
</dbReference>